<comment type="cofactor">
    <cofactor evidence="1">
        <name>FAD</name>
        <dbReference type="ChEBI" id="CHEBI:57692"/>
    </cofactor>
</comment>
<dbReference type="eggNOG" id="COG0579">
    <property type="taxonomic scope" value="Bacteria"/>
</dbReference>
<evidence type="ECO:0000256" key="1">
    <source>
        <dbReference type="ARBA" id="ARBA00001974"/>
    </source>
</evidence>
<dbReference type="Pfam" id="PF01266">
    <property type="entry name" value="DAO"/>
    <property type="match status" value="1"/>
</dbReference>
<feature type="domain" description="FAD dependent oxidoreductase" evidence="6">
    <location>
        <begin position="7"/>
        <end position="394"/>
    </location>
</feature>
<dbReference type="InterPro" id="IPR006076">
    <property type="entry name" value="FAD-dep_OxRdtase"/>
</dbReference>
<dbReference type="EMBL" id="CP000551">
    <property type="protein sequence ID" value="ABM70702.1"/>
    <property type="molecule type" value="Genomic_DNA"/>
</dbReference>
<protein>
    <submittedName>
        <fullName evidence="7">Predicted dehydrogenase</fullName>
        <ecNumber evidence="7">1.2.1.19</ecNumber>
    </submittedName>
</protein>
<evidence type="ECO:0000256" key="3">
    <source>
        <dbReference type="ARBA" id="ARBA00022827"/>
    </source>
</evidence>
<dbReference type="GO" id="GO:0047545">
    <property type="term" value="F:(S)-2-hydroxyglutarate dehydrogenase activity"/>
    <property type="evidence" value="ECO:0007669"/>
    <property type="project" value="TreeGrafter"/>
</dbReference>
<dbReference type="STRING" id="146891.A9601_14181"/>
<dbReference type="InterPro" id="IPR036188">
    <property type="entry name" value="FAD/NAD-bd_sf"/>
</dbReference>
<dbReference type="SUPFAM" id="SSF51905">
    <property type="entry name" value="FAD/NAD(P)-binding domain"/>
    <property type="match status" value="1"/>
</dbReference>
<dbReference type="PANTHER" id="PTHR43104:SF2">
    <property type="entry name" value="L-2-HYDROXYGLUTARATE DEHYDROGENASE, MITOCHONDRIAL"/>
    <property type="match status" value="1"/>
</dbReference>
<evidence type="ECO:0000256" key="5">
    <source>
        <dbReference type="ARBA" id="ARBA00037941"/>
    </source>
</evidence>
<dbReference type="AlphaFoldDB" id="A2BSE1"/>
<dbReference type="GO" id="GO:0019145">
    <property type="term" value="F:aminobutyraldehyde dehydrogenase (NAD+) activity"/>
    <property type="evidence" value="ECO:0007669"/>
    <property type="project" value="UniProtKB-EC"/>
</dbReference>
<dbReference type="Gene3D" id="3.30.9.10">
    <property type="entry name" value="D-Amino Acid Oxidase, subunit A, domain 2"/>
    <property type="match status" value="1"/>
</dbReference>
<dbReference type="Gene3D" id="3.50.50.60">
    <property type="entry name" value="FAD/NAD(P)-binding domain"/>
    <property type="match status" value="1"/>
</dbReference>
<keyword evidence="4 7" id="KW-0560">Oxidoreductase</keyword>
<reference evidence="7 8" key="1">
    <citation type="journal article" date="2007" name="PLoS Genet.">
        <title>Patterns and implications of gene gain and loss in the evolution of Prochlorococcus.</title>
        <authorList>
            <person name="Kettler G.C."/>
            <person name="Martiny A.C."/>
            <person name="Huang K."/>
            <person name="Zucker J."/>
            <person name="Coleman M.L."/>
            <person name="Rodrigue S."/>
            <person name="Chen F."/>
            <person name="Lapidus A."/>
            <person name="Ferriera S."/>
            <person name="Johnson J."/>
            <person name="Steglich C."/>
            <person name="Church G.M."/>
            <person name="Richardson P."/>
            <person name="Chisholm S.W."/>
        </authorList>
    </citation>
    <scope>NUCLEOTIDE SEQUENCE [LARGE SCALE GENOMIC DNA]</scope>
    <source>
        <strain evidence="7 8">AS9601</strain>
    </source>
</reference>
<evidence type="ECO:0000313" key="7">
    <source>
        <dbReference type="EMBL" id="ABM70702.1"/>
    </source>
</evidence>
<evidence type="ECO:0000313" key="8">
    <source>
        <dbReference type="Proteomes" id="UP000002590"/>
    </source>
</evidence>
<gene>
    <name evidence="7" type="ordered locus">A9601_14181</name>
</gene>
<dbReference type="EC" id="1.2.1.19" evidence="7"/>
<comment type="similarity">
    <text evidence="5">Belongs to the L2HGDH family.</text>
</comment>
<accession>A2BSE1</accession>
<keyword evidence="3" id="KW-0274">FAD</keyword>
<sequence>MILQKEKIIIIGGGILGLSIARKFLKEGFKKITILEKEKDIANHQSSRNSGVMHAGLYYPPNSLKAKLSREGILLMKDYCNQNSIKWEECGKVVVATSQNELERLDSLFNNGKINQLIGIKKLTAKEVNLIEPYVESKAGIHVPEESIVSYKEVARKYKEEIIAFGGRILCSSKVVNINHHNEYKELVLQNGDKLCGDIIISTAGLYSDKISKILGIDIEKKQILPFRGEYYCLKPDYEYLVKSLIYPVPNPKLPFLGVHFTKMINGGVEAGPNAILALAREGYKWSDINLNELYESISYIGLQRFILKYPLISAGEIIRSLSKNIFLKSLQKLIPDIKSEMIYRGPSGIRAQLMNQKGDLEQDFDIRIKGNFISILNAPSPAATSSLSIADYVVRSLIS</sequence>
<organism evidence="7 8">
    <name type="scientific">Prochlorococcus marinus (strain AS9601)</name>
    <dbReference type="NCBI Taxonomy" id="146891"/>
    <lineage>
        <taxon>Bacteria</taxon>
        <taxon>Bacillati</taxon>
        <taxon>Cyanobacteriota</taxon>
        <taxon>Cyanophyceae</taxon>
        <taxon>Synechococcales</taxon>
        <taxon>Prochlorococcaceae</taxon>
        <taxon>Prochlorococcus</taxon>
    </lineage>
</organism>
<dbReference type="PANTHER" id="PTHR43104">
    <property type="entry name" value="L-2-HYDROXYGLUTARATE DEHYDROGENASE, MITOCHONDRIAL"/>
    <property type="match status" value="1"/>
</dbReference>
<dbReference type="KEGG" id="pmb:A9601_14181"/>
<keyword evidence="2" id="KW-0285">Flavoprotein</keyword>
<evidence type="ECO:0000256" key="2">
    <source>
        <dbReference type="ARBA" id="ARBA00022630"/>
    </source>
</evidence>
<name>A2BSE1_PROMS</name>
<dbReference type="Proteomes" id="UP000002590">
    <property type="component" value="Chromosome"/>
</dbReference>
<dbReference type="NCBIfam" id="NF008726">
    <property type="entry name" value="PRK11728.1"/>
    <property type="match status" value="1"/>
</dbReference>
<proteinExistence type="inferred from homology"/>
<dbReference type="RefSeq" id="WP_011818839.1">
    <property type="nucleotide sequence ID" value="NC_008816.1"/>
</dbReference>
<evidence type="ECO:0000259" key="6">
    <source>
        <dbReference type="Pfam" id="PF01266"/>
    </source>
</evidence>
<dbReference type="HOGENOM" id="CLU_024775_0_1_3"/>
<evidence type="ECO:0000256" key="4">
    <source>
        <dbReference type="ARBA" id="ARBA00023002"/>
    </source>
</evidence>
<dbReference type="OrthoDB" id="9801699at2"/>